<dbReference type="InterPro" id="IPR017531">
    <property type="entry name" value="Hydrolase-1_PEP"/>
</dbReference>
<dbReference type="InterPro" id="IPR000073">
    <property type="entry name" value="AB_hydrolase_1"/>
</dbReference>
<proteinExistence type="predicted"/>
<evidence type="ECO:0000313" key="3">
    <source>
        <dbReference type="Proteomes" id="UP000442714"/>
    </source>
</evidence>
<dbReference type="Pfam" id="PF12697">
    <property type="entry name" value="Abhydrolase_6"/>
    <property type="match status" value="1"/>
</dbReference>
<dbReference type="GO" id="GO:0016787">
    <property type="term" value="F:hydrolase activity"/>
    <property type="evidence" value="ECO:0007669"/>
    <property type="project" value="UniProtKB-KW"/>
</dbReference>
<dbReference type="InterPro" id="IPR029058">
    <property type="entry name" value="AB_hydrolase_fold"/>
</dbReference>
<dbReference type="AlphaFoldDB" id="A0A844ZTT4"/>
<accession>A0A844ZTT4</accession>
<dbReference type="RefSeq" id="WP_160603869.1">
    <property type="nucleotide sequence ID" value="NZ_WTYX01000001.1"/>
</dbReference>
<reference evidence="2 3" key="1">
    <citation type="submission" date="2019-12" db="EMBL/GenBank/DDBJ databases">
        <title>Genomic-based taxomic classification of the family Erythrobacteraceae.</title>
        <authorList>
            <person name="Xu L."/>
        </authorList>
    </citation>
    <scope>NUCLEOTIDE SEQUENCE [LARGE SCALE GENOMIC DNA]</scope>
    <source>
        <strain evidence="2 3">KCTC 52763</strain>
    </source>
</reference>
<evidence type="ECO:0000313" key="2">
    <source>
        <dbReference type="EMBL" id="MXO90406.1"/>
    </source>
</evidence>
<protein>
    <submittedName>
        <fullName evidence="2">Hydrolase 1, exosortase A system-associated</fullName>
    </submittedName>
</protein>
<dbReference type="Gene3D" id="3.40.50.1820">
    <property type="entry name" value="alpha/beta hydrolase"/>
    <property type="match status" value="1"/>
</dbReference>
<name>A0A844ZTT4_9SPHN</name>
<feature type="domain" description="AB hydrolase-1" evidence="1">
    <location>
        <begin position="45"/>
        <end position="244"/>
    </location>
</feature>
<organism evidence="2 3">
    <name type="scientific">Pontixanthobacter aquaemixtae</name>
    <dbReference type="NCBI Taxonomy" id="1958940"/>
    <lineage>
        <taxon>Bacteria</taxon>
        <taxon>Pseudomonadati</taxon>
        <taxon>Pseudomonadota</taxon>
        <taxon>Alphaproteobacteria</taxon>
        <taxon>Sphingomonadales</taxon>
        <taxon>Erythrobacteraceae</taxon>
        <taxon>Pontixanthobacter</taxon>
    </lineage>
</organism>
<dbReference type="SUPFAM" id="SSF53474">
    <property type="entry name" value="alpha/beta-Hydrolases"/>
    <property type="match status" value="1"/>
</dbReference>
<keyword evidence="3" id="KW-1185">Reference proteome</keyword>
<comment type="caution">
    <text evidence="2">The sequence shown here is derived from an EMBL/GenBank/DDBJ whole genome shotgun (WGS) entry which is preliminary data.</text>
</comment>
<evidence type="ECO:0000259" key="1">
    <source>
        <dbReference type="Pfam" id="PF12697"/>
    </source>
</evidence>
<gene>
    <name evidence="2" type="ORF">GRI41_06205</name>
</gene>
<dbReference type="OrthoDB" id="249225at2"/>
<dbReference type="EMBL" id="WTYX01000001">
    <property type="protein sequence ID" value="MXO90406.1"/>
    <property type="molecule type" value="Genomic_DNA"/>
</dbReference>
<keyword evidence="2" id="KW-0378">Hydrolase</keyword>
<sequence length="258" mass="27583">MTRLSLTFECQGCRLAGTFDTAPGATGLLIVTGGNEVRAGAFSGQAKLAAKLAVSGFPVFRFDRRGVGDSDGENRGFTKSRKDIAAAIEAFRAINPQMTRVVGFGNCDAASALMLAGGAELDGLILSNPWTIEDDADDTPPPSAVRSRYLEKLKNPKEVLRLLSGGVNLKKLFRGLKQAASGPSEATGLSQQMAQGIAAYDKPVRILLADADRTAQMFLENWDASDPRIHRCEGASHAYVEPQASEWLENQILTALRG</sequence>
<dbReference type="NCBIfam" id="TIGR03100">
    <property type="entry name" value="hydr1_PEP"/>
    <property type="match status" value="1"/>
</dbReference>
<dbReference type="Proteomes" id="UP000442714">
    <property type="component" value="Unassembled WGS sequence"/>
</dbReference>